<dbReference type="RefSeq" id="WP_377067263.1">
    <property type="nucleotide sequence ID" value="NZ_JBHMEC010000008.1"/>
</dbReference>
<organism evidence="2 3">
    <name type="scientific">Roseovarius ramblicola</name>
    <dbReference type="NCBI Taxonomy" id="2022336"/>
    <lineage>
        <taxon>Bacteria</taxon>
        <taxon>Pseudomonadati</taxon>
        <taxon>Pseudomonadota</taxon>
        <taxon>Alphaproteobacteria</taxon>
        <taxon>Rhodobacterales</taxon>
        <taxon>Roseobacteraceae</taxon>
        <taxon>Roseovarius</taxon>
    </lineage>
</organism>
<feature type="signal peptide" evidence="1">
    <location>
        <begin position="1"/>
        <end position="19"/>
    </location>
</feature>
<comment type="caution">
    <text evidence="2">The sequence shown here is derived from an EMBL/GenBank/DDBJ whole genome shotgun (WGS) entry which is preliminary data.</text>
</comment>
<evidence type="ECO:0000313" key="3">
    <source>
        <dbReference type="Proteomes" id="UP001589670"/>
    </source>
</evidence>
<sequence>MTRLARAALLALLPMAAAAQDCTATATRAAVFEVVALADGAPHSQPVTGTGWHLVFAPHPHGWQVRLHDGPGPGDARDLSAVTPPHAASLPNPRDLFGWHFRNIANTGPNTGDVNAPQHLRRFFFSTALAGTGGYKPTPGAPAYPAPDPEDGRGWLRIGDIVLSPPEAGARAAMRAARVEVCLTWPTAATPAPEDREIMGACGLDLGRWHLSDAPAPRLLGGDFDGDGAHDHAAMVRDSEGAAALAICRAGTWLDVLDPAPLPGGLLPAIEAWRSLPRDHGPLGYVDEPPWPVAEGDLIALERIEKSLHLVYREGGEWRAQQVYRLVTGE</sequence>
<dbReference type="Proteomes" id="UP001589670">
    <property type="component" value="Unassembled WGS sequence"/>
</dbReference>
<keyword evidence="1" id="KW-0732">Signal</keyword>
<reference evidence="2 3" key="1">
    <citation type="submission" date="2024-09" db="EMBL/GenBank/DDBJ databases">
        <authorList>
            <person name="Sun Q."/>
            <person name="Mori K."/>
        </authorList>
    </citation>
    <scope>NUCLEOTIDE SEQUENCE [LARGE SCALE GENOMIC DNA]</scope>
    <source>
        <strain evidence="2 3">CECT 9424</strain>
    </source>
</reference>
<gene>
    <name evidence="2" type="ORF">ACFFU4_03930</name>
</gene>
<evidence type="ECO:0000313" key="2">
    <source>
        <dbReference type="EMBL" id="MFB9148897.1"/>
    </source>
</evidence>
<accession>A0ABV5HX35</accession>
<dbReference type="EMBL" id="JBHMEC010000008">
    <property type="protein sequence ID" value="MFB9148897.1"/>
    <property type="molecule type" value="Genomic_DNA"/>
</dbReference>
<name>A0ABV5HX35_9RHOB</name>
<keyword evidence="3" id="KW-1185">Reference proteome</keyword>
<evidence type="ECO:0000256" key="1">
    <source>
        <dbReference type="SAM" id="SignalP"/>
    </source>
</evidence>
<protein>
    <submittedName>
        <fullName evidence="2">Uncharacterized protein</fullName>
    </submittedName>
</protein>
<feature type="chain" id="PRO_5045454844" evidence="1">
    <location>
        <begin position="20"/>
        <end position="330"/>
    </location>
</feature>
<proteinExistence type="predicted"/>